<evidence type="ECO:0000313" key="2">
    <source>
        <dbReference type="Proteomes" id="UP000728032"/>
    </source>
</evidence>
<dbReference type="EMBL" id="CAJPVJ010030195">
    <property type="protein sequence ID" value="CAG2180115.1"/>
    <property type="molecule type" value="Genomic_DNA"/>
</dbReference>
<name>A0A7R9QYY8_9ACAR</name>
<reference evidence="1" key="1">
    <citation type="submission" date="2020-11" db="EMBL/GenBank/DDBJ databases">
        <authorList>
            <person name="Tran Van P."/>
        </authorList>
    </citation>
    <scope>NUCLEOTIDE SEQUENCE</scope>
</reference>
<evidence type="ECO:0000313" key="1">
    <source>
        <dbReference type="EMBL" id="CAD7662978.1"/>
    </source>
</evidence>
<keyword evidence="2" id="KW-1185">Reference proteome</keyword>
<dbReference type="Proteomes" id="UP000728032">
    <property type="component" value="Unassembled WGS sequence"/>
</dbReference>
<protein>
    <submittedName>
        <fullName evidence="1">Uncharacterized protein</fullName>
    </submittedName>
</protein>
<proteinExistence type="predicted"/>
<gene>
    <name evidence="1" type="ORF">ONB1V03_LOCUS19538</name>
</gene>
<dbReference type="OrthoDB" id="10612706at2759"/>
<dbReference type="EMBL" id="OC945020">
    <property type="protein sequence ID" value="CAD7662978.1"/>
    <property type="molecule type" value="Genomic_DNA"/>
</dbReference>
<accession>A0A7R9QYY8</accession>
<organism evidence="1">
    <name type="scientific">Oppiella nova</name>
    <dbReference type="NCBI Taxonomy" id="334625"/>
    <lineage>
        <taxon>Eukaryota</taxon>
        <taxon>Metazoa</taxon>
        <taxon>Ecdysozoa</taxon>
        <taxon>Arthropoda</taxon>
        <taxon>Chelicerata</taxon>
        <taxon>Arachnida</taxon>
        <taxon>Acari</taxon>
        <taxon>Acariformes</taxon>
        <taxon>Sarcoptiformes</taxon>
        <taxon>Oribatida</taxon>
        <taxon>Brachypylina</taxon>
        <taxon>Oppioidea</taxon>
        <taxon>Oppiidae</taxon>
        <taxon>Oppiella</taxon>
    </lineage>
</organism>
<dbReference type="AlphaFoldDB" id="A0A7R9QYY8"/>
<sequence>MISRGLVVAHPIIRNVTNVVLTYTKYKGWIYSGKEHWNVDKIELINSDGDISTYCGFATKLDNSQPHKLSLLSGNCTNTIPAASSTTTTSASILQPHRIAKLFWQVVGAPVKGSHPKPPKLFWKILINEQPVPIDGDEGVGAEERYFWSPYI</sequence>